<name>A0A1H5UT37_9FIRM</name>
<reference evidence="2 3" key="1">
    <citation type="submission" date="2016-10" db="EMBL/GenBank/DDBJ databases">
        <authorList>
            <person name="de Groot N.N."/>
        </authorList>
    </citation>
    <scope>NUCLEOTIDE SEQUENCE [LARGE SCALE GENOMIC DNA]</scope>
    <source>
        <strain evidence="2 3">D15d</strain>
    </source>
</reference>
<evidence type="ECO:0000256" key="1">
    <source>
        <dbReference type="SAM" id="SignalP"/>
    </source>
</evidence>
<dbReference type="EMBL" id="FNUL01000008">
    <property type="protein sequence ID" value="SEF78140.1"/>
    <property type="molecule type" value="Genomic_DNA"/>
</dbReference>
<gene>
    <name evidence="2" type="ORF">SAMN05216537_10889</name>
</gene>
<protein>
    <recommendedName>
        <fullName evidence="4">Lipoprotein</fullName>
    </recommendedName>
</protein>
<accession>A0A1H5UT37</accession>
<keyword evidence="3" id="KW-1185">Reference proteome</keyword>
<keyword evidence="1" id="KW-0732">Signal</keyword>
<dbReference type="STRING" id="1410661.GCA_000702205_01573"/>
<feature type="chain" id="PRO_5038741220" description="Lipoprotein" evidence="1">
    <location>
        <begin position="21"/>
        <end position="310"/>
    </location>
</feature>
<dbReference type="RefSeq" id="WP_103952834.1">
    <property type="nucleotide sequence ID" value="NZ_FNUL01000008.1"/>
</dbReference>
<dbReference type="PROSITE" id="PS51257">
    <property type="entry name" value="PROKAR_LIPOPROTEIN"/>
    <property type="match status" value="1"/>
</dbReference>
<dbReference type="AlphaFoldDB" id="A0A1H5UT37"/>
<evidence type="ECO:0000313" key="2">
    <source>
        <dbReference type="EMBL" id="SEF78140.1"/>
    </source>
</evidence>
<proteinExistence type="predicted"/>
<dbReference type="Proteomes" id="UP000236726">
    <property type="component" value="Unassembled WGS sequence"/>
</dbReference>
<evidence type="ECO:0000313" key="3">
    <source>
        <dbReference type="Proteomes" id="UP000236726"/>
    </source>
</evidence>
<organism evidence="2 3">
    <name type="scientific">Lachnospira multipara</name>
    <dbReference type="NCBI Taxonomy" id="28051"/>
    <lineage>
        <taxon>Bacteria</taxon>
        <taxon>Bacillati</taxon>
        <taxon>Bacillota</taxon>
        <taxon>Clostridia</taxon>
        <taxon>Lachnospirales</taxon>
        <taxon>Lachnospiraceae</taxon>
        <taxon>Lachnospira</taxon>
    </lineage>
</organism>
<sequence>MNKIFCITLSCMFIFLSACSKTSEGETEEKLSEEFTYEQTSELIDNSGQKYYNVNSWVRITELDFYNTQNNLIEAYYPNQYFESGVDSLLDSFDNKPVIINVPNGTKKKEEYASHGVLFAKNGKLPIIQNDEIVDYYNNNSDFAIMSGILYGVNGESTSFELNPDNYKTKITNHTRCRCDVLPFSAALYEDFFECDMSFQLDIYGVSKEYFNDKLGTYTYSSTQYEEYCKGIEEDYKSFDHLSSYNLDESGVYYIDFTQYNDAYEDYYIVAKDTSEENFTYFIYGSGGYIVEDENAYQKWKEDNKDKFIN</sequence>
<evidence type="ECO:0008006" key="4">
    <source>
        <dbReference type="Google" id="ProtNLM"/>
    </source>
</evidence>
<feature type="signal peptide" evidence="1">
    <location>
        <begin position="1"/>
        <end position="20"/>
    </location>
</feature>